<dbReference type="PIRSF" id="PIRSF016020">
    <property type="entry name" value="PHexose_mutarotase"/>
    <property type="match status" value="1"/>
</dbReference>
<dbReference type="SUPFAM" id="SSF74650">
    <property type="entry name" value="Galactose mutarotase-like"/>
    <property type="match status" value="1"/>
</dbReference>
<dbReference type="PANTHER" id="PTHR11122:SF13">
    <property type="entry name" value="GLUCOSE-6-PHOSPHATE 1-EPIMERASE"/>
    <property type="match status" value="1"/>
</dbReference>
<accession>A0A423VV59</accession>
<evidence type="ECO:0000256" key="7">
    <source>
        <dbReference type="PIRSR" id="PIRSR016020-2"/>
    </source>
</evidence>
<organism evidence="8 9">
    <name type="scientific">Cytospora schulzeri</name>
    <dbReference type="NCBI Taxonomy" id="448051"/>
    <lineage>
        <taxon>Eukaryota</taxon>
        <taxon>Fungi</taxon>
        <taxon>Dikarya</taxon>
        <taxon>Ascomycota</taxon>
        <taxon>Pezizomycotina</taxon>
        <taxon>Sordariomycetes</taxon>
        <taxon>Sordariomycetidae</taxon>
        <taxon>Diaporthales</taxon>
        <taxon>Cytosporaceae</taxon>
        <taxon>Cytospora</taxon>
    </lineage>
</organism>
<gene>
    <name evidence="8" type="ORF">VMCG_08346</name>
</gene>
<evidence type="ECO:0000256" key="5">
    <source>
        <dbReference type="PIRNR" id="PIRNR016020"/>
    </source>
</evidence>
<protein>
    <recommendedName>
        <fullName evidence="3 5">Glucose-6-phosphate 1-epimerase</fullName>
        <ecNumber evidence="3 5">5.1.3.15</ecNumber>
    </recommendedName>
</protein>
<comment type="caution">
    <text evidence="8">The sequence shown here is derived from an EMBL/GenBank/DDBJ whole genome shotgun (WGS) entry which is preliminary data.</text>
</comment>
<dbReference type="Proteomes" id="UP000283895">
    <property type="component" value="Unassembled WGS sequence"/>
</dbReference>
<evidence type="ECO:0000256" key="4">
    <source>
        <dbReference type="ARBA" id="ARBA00023235"/>
    </source>
</evidence>
<evidence type="ECO:0000256" key="6">
    <source>
        <dbReference type="PIRSR" id="PIRSR016020-1"/>
    </source>
</evidence>
<keyword evidence="4 5" id="KW-0413">Isomerase</keyword>
<dbReference type="EC" id="5.1.3.15" evidence="3 5"/>
<feature type="active site" evidence="6">
    <location>
        <position position="188"/>
    </location>
</feature>
<dbReference type="InterPro" id="IPR014718">
    <property type="entry name" value="GH-type_carb-bd"/>
</dbReference>
<dbReference type="GO" id="GO:0005975">
    <property type="term" value="P:carbohydrate metabolic process"/>
    <property type="evidence" value="ECO:0007669"/>
    <property type="project" value="InterPro"/>
</dbReference>
<evidence type="ECO:0000256" key="2">
    <source>
        <dbReference type="ARBA" id="ARBA00005866"/>
    </source>
</evidence>
<dbReference type="InterPro" id="IPR025532">
    <property type="entry name" value="G6P_1-epimerase"/>
</dbReference>
<dbReference type="GO" id="GO:0005737">
    <property type="term" value="C:cytoplasm"/>
    <property type="evidence" value="ECO:0007669"/>
    <property type="project" value="TreeGrafter"/>
</dbReference>
<dbReference type="InterPro" id="IPR008183">
    <property type="entry name" value="Aldose_1/G6P_1-epimerase"/>
</dbReference>
<name>A0A423VV59_9PEZI</name>
<dbReference type="Pfam" id="PF01263">
    <property type="entry name" value="Aldose_epim"/>
    <property type="match status" value="1"/>
</dbReference>
<dbReference type="AlphaFoldDB" id="A0A423VV59"/>
<feature type="binding site" evidence="7">
    <location>
        <position position="77"/>
    </location>
    <ligand>
        <name>substrate</name>
    </ligand>
</feature>
<dbReference type="OrthoDB" id="1659429at2759"/>
<evidence type="ECO:0000256" key="1">
    <source>
        <dbReference type="ARBA" id="ARBA00001096"/>
    </source>
</evidence>
<dbReference type="GO" id="GO:0030246">
    <property type="term" value="F:carbohydrate binding"/>
    <property type="evidence" value="ECO:0007669"/>
    <property type="project" value="UniProtKB-UniRule"/>
</dbReference>
<feature type="active site" evidence="6">
    <location>
        <position position="295"/>
    </location>
</feature>
<evidence type="ECO:0000313" key="8">
    <source>
        <dbReference type="EMBL" id="ROV94974.1"/>
    </source>
</evidence>
<dbReference type="InterPro" id="IPR011013">
    <property type="entry name" value="Gal_mutarotase_sf_dom"/>
</dbReference>
<comment type="similarity">
    <text evidence="2 5">Belongs to the glucose-6-phosphate 1-epimerase family.</text>
</comment>
<reference evidence="8 9" key="1">
    <citation type="submission" date="2015-09" db="EMBL/GenBank/DDBJ databases">
        <title>Host preference determinants of Valsa canker pathogens revealed by comparative genomics.</title>
        <authorList>
            <person name="Yin Z."/>
            <person name="Huang L."/>
        </authorList>
    </citation>
    <scope>NUCLEOTIDE SEQUENCE [LARGE SCALE GENOMIC DNA]</scope>
    <source>
        <strain evidence="8 9">03-1</strain>
    </source>
</reference>
<dbReference type="EMBL" id="LKEA01000038">
    <property type="protein sequence ID" value="ROV94974.1"/>
    <property type="molecule type" value="Genomic_DNA"/>
</dbReference>
<dbReference type="STRING" id="356882.A0A423VV59"/>
<dbReference type="Gene3D" id="2.70.98.10">
    <property type="match status" value="1"/>
</dbReference>
<comment type="function">
    <text evidence="5">Catalyzes the interconversion between the alpha and beta anomers from at least three hexose 6-phosphate sugars (Glc6P, Gal6P, and Man6P).</text>
</comment>
<evidence type="ECO:0000256" key="3">
    <source>
        <dbReference type="ARBA" id="ARBA00012083"/>
    </source>
</evidence>
<comment type="catalytic activity">
    <reaction evidence="1">
        <text>alpha-D-glucose 6-phosphate = beta-D-glucose 6-phosphate</text>
        <dbReference type="Rhea" id="RHEA:16249"/>
        <dbReference type="ChEBI" id="CHEBI:58225"/>
        <dbReference type="ChEBI" id="CHEBI:58247"/>
        <dbReference type="EC" id="5.1.3.15"/>
    </reaction>
</comment>
<feature type="binding site" evidence="7">
    <location>
        <position position="101"/>
    </location>
    <ligand>
        <name>substrate</name>
    </ligand>
</feature>
<dbReference type="CDD" id="cd09020">
    <property type="entry name" value="D-hex-6-P-epi_like"/>
    <property type="match status" value="1"/>
</dbReference>
<feature type="binding site" evidence="7">
    <location>
        <position position="106"/>
    </location>
    <ligand>
        <name>substrate</name>
    </ligand>
</feature>
<sequence length="320" mass="34565">MVDRPNKPSALAATPQQPLPQATVSVDDGLVKASLPTGESVEVLLHGATVTSWKDANGEEKLWLSENAVLDGSKAVRGGIPLVFPVFGTAPDHAATSKLPQHGFARTSRWEFLGKSTSESANNSASADLSVKLDFGLSSSSLGEETRALWPHEFHLIYSVTLERSSLGTAMVITNKDEKAWDFQVLMHTYLRVKQDITQVAVEGLDASEYIDKVDAAQVKTQSSTVSITGETDRVYTPAKGPAEPVKVVEGGKPVFSVVRDSLNDLVVWNPWVEKAQGMGDFEPKEGYKNMICVEAGSVKVWQTLEPGDAFEGAQTIYTS</sequence>
<dbReference type="PANTHER" id="PTHR11122">
    <property type="entry name" value="APOSPORY-ASSOCIATED PROTEIN C-RELATED"/>
    <property type="match status" value="1"/>
</dbReference>
<keyword evidence="9" id="KW-1185">Reference proteome</keyword>
<evidence type="ECO:0000313" key="9">
    <source>
        <dbReference type="Proteomes" id="UP000283895"/>
    </source>
</evidence>
<proteinExistence type="inferred from homology"/>
<dbReference type="GO" id="GO:0047938">
    <property type="term" value="F:glucose-6-phosphate 1-epimerase activity"/>
    <property type="evidence" value="ECO:0007669"/>
    <property type="project" value="UniProtKB-UniRule"/>
</dbReference>